<name>A0AAW4BIR5_VIBAN</name>
<evidence type="ECO:0000313" key="1">
    <source>
        <dbReference type="EMBL" id="MBF4437244.1"/>
    </source>
</evidence>
<dbReference type="AlphaFoldDB" id="A0AAW4BIR5"/>
<accession>A0AAW4BIR5</accession>
<protein>
    <submittedName>
        <fullName evidence="1">Type I-F CRISPR-associated helicase Cas3</fullName>
    </submittedName>
</protein>
<proteinExistence type="predicted"/>
<sequence>HLHGHINGYWWLTALPQYFKRFRKSEPSVQIYLVKKARRIEFCLREELGGLHPIEHTLNIEHLPLPPTQQQKLWLQRDYSELVSLYSPNAEQEFATSVRYGEISFVYREGNQQYSYNDQLGLVKVK</sequence>
<organism evidence="1 2">
    <name type="scientific">Vibrio anguillarum</name>
    <name type="common">Listonella anguillarum</name>
    <dbReference type="NCBI Taxonomy" id="55601"/>
    <lineage>
        <taxon>Bacteria</taxon>
        <taxon>Pseudomonadati</taxon>
        <taxon>Pseudomonadota</taxon>
        <taxon>Gammaproteobacteria</taxon>
        <taxon>Vibrionales</taxon>
        <taxon>Vibrionaceae</taxon>
        <taxon>Vibrio</taxon>
    </lineage>
</organism>
<dbReference type="Proteomes" id="UP000786185">
    <property type="component" value="Unassembled WGS sequence"/>
</dbReference>
<gene>
    <name evidence="1" type="ORF">ERJ77_22720</name>
</gene>
<evidence type="ECO:0000313" key="2">
    <source>
        <dbReference type="Proteomes" id="UP000786185"/>
    </source>
</evidence>
<comment type="caution">
    <text evidence="1">The sequence shown here is derived from an EMBL/GenBank/DDBJ whole genome shotgun (WGS) entry which is preliminary data.</text>
</comment>
<dbReference type="EMBL" id="SCLC01000771">
    <property type="protein sequence ID" value="MBF4437244.1"/>
    <property type="molecule type" value="Genomic_DNA"/>
</dbReference>
<feature type="non-terminal residue" evidence="1">
    <location>
        <position position="1"/>
    </location>
</feature>
<reference evidence="1" key="1">
    <citation type="journal article" date="2021" name="PeerJ">
        <title>Analysis of 44 Vibrio anguillarum genomes reveals high genetic diversity.</title>
        <authorList>
            <person name="Hansen M.J."/>
            <person name="Dalsgaard I."/>
        </authorList>
    </citation>
    <scope>NUCLEOTIDE SEQUENCE</scope>
    <source>
        <strain evidence="1">850617-1/1</strain>
    </source>
</reference>